<dbReference type="InterPro" id="IPR011042">
    <property type="entry name" value="6-blade_b-propeller_TolB-like"/>
</dbReference>
<keyword evidence="2" id="KW-1185">Reference proteome</keyword>
<dbReference type="Gene3D" id="2.120.10.30">
    <property type="entry name" value="TolB, C-terminal domain"/>
    <property type="match status" value="1"/>
</dbReference>
<evidence type="ECO:0000313" key="2">
    <source>
        <dbReference type="Proteomes" id="UP001519363"/>
    </source>
</evidence>
<protein>
    <recommendedName>
        <fullName evidence="3">Translocation protein TolB</fullName>
    </recommendedName>
</protein>
<dbReference type="SUPFAM" id="SSF82171">
    <property type="entry name" value="DPP6 N-terminal domain-like"/>
    <property type="match status" value="1"/>
</dbReference>
<sequence length="330" mass="35183">MNTTTRVLIAAVGAVLLAVAAGVYVLNAREGRAAVDLALDPAPVVLTDPGRILFRNTAPGPHEGVVASVARSDPRGPRRVSTLRCERFSTAAGTGLCVRPTAGVTPQAEVVLVDASLSEIKSFRVAGTVSRARLSPDGRIAAWTTFVTGDAYNSASFSTRTGVYDREQDKLLTNLESLRLTLGGQIHLAEDVNYWGVTFTPDNRTFYATVSTGGRTHLVRTDYAAWEAEAVRENVECPSLSPDGRRLAFKKRIDSDETRPWRIHILDLATMTETPVAEPAGIDDQVGWLDENTLVYGLADGNLHTARADGVGAAGVLVEWASSPTGTPAG</sequence>
<dbReference type="RefSeq" id="WP_086787099.1">
    <property type="nucleotide sequence ID" value="NZ_JAGIOO010000001.1"/>
</dbReference>
<accession>A0ABS5A9V6</accession>
<dbReference type="EMBL" id="JAGIOO010000001">
    <property type="protein sequence ID" value="MBP2473351.1"/>
    <property type="molecule type" value="Genomic_DNA"/>
</dbReference>
<dbReference type="Proteomes" id="UP001519363">
    <property type="component" value="Unassembled WGS sequence"/>
</dbReference>
<comment type="caution">
    <text evidence="1">The sequence shown here is derived from an EMBL/GenBank/DDBJ whole genome shotgun (WGS) entry which is preliminary data.</text>
</comment>
<organism evidence="1 2">
    <name type="scientific">Crossiella equi</name>
    <dbReference type="NCBI Taxonomy" id="130796"/>
    <lineage>
        <taxon>Bacteria</taxon>
        <taxon>Bacillati</taxon>
        <taxon>Actinomycetota</taxon>
        <taxon>Actinomycetes</taxon>
        <taxon>Pseudonocardiales</taxon>
        <taxon>Pseudonocardiaceae</taxon>
        <taxon>Crossiella</taxon>
    </lineage>
</organism>
<dbReference type="InterPro" id="IPR011659">
    <property type="entry name" value="WD40"/>
</dbReference>
<proteinExistence type="predicted"/>
<reference evidence="1 2" key="1">
    <citation type="submission" date="2021-03" db="EMBL/GenBank/DDBJ databases">
        <title>Sequencing the genomes of 1000 actinobacteria strains.</title>
        <authorList>
            <person name="Klenk H.-P."/>
        </authorList>
    </citation>
    <scope>NUCLEOTIDE SEQUENCE [LARGE SCALE GENOMIC DNA]</scope>
    <source>
        <strain evidence="1 2">DSM 44580</strain>
    </source>
</reference>
<name>A0ABS5A9V6_9PSEU</name>
<evidence type="ECO:0000313" key="1">
    <source>
        <dbReference type="EMBL" id="MBP2473351.1"/>
    </source>
</evidence>
<dbReference type="Pfam" id="PF07676">
    <property type="entry name" value="PD40"/>
    <property type="match status" value="1"/>
</dbReference>
<evidence type="ECO:0008006" key="3">
    <source>
        <dbReference type="Google" id="ProtNLM"/>
    </source>
</evidence>
<gene>
    <name evidence="1" type="ORF">JOF53_002223</name>
</gene>